<feature type="domain" description="Heterokaryon incompatibility" evidence="1">
    <location>
        <begin position="205"/>
        <end position="360"/>
    </location>
</feature>
<comment type="caution">
    <text evidence="2">The sequence shown here is derived from an EMBL/GenBank/DDBJ whole genome shotgun (WGS) entry which is preliminary data.</text>
</comment>
<dbReference type="Pfam" id="PF06985">
    <property type="entry name" value="HET"/>
    <property type="match status" value="1"/>
</dbReference>
<gene>
    <name evidence="2" type="ORF">EKO27_g10507</name>
</gene>
<sequence>MRCADCAQLRSDHIYLGGGHLLKESMQALKASAEAGCDLCALFWTRVVQRSDRAELDLICRGVTRDGKGIPDPNVPYHPIGNDSDSRPGNSIWMSLGISNDDFGQVSIFADPVRTSRANARQGTPAAHRFGETWTTVDRNPRHHIEFAQYWIDHCRTQHKLCSSPFFSSASTSEMPTRVIDVGESPDKKNARLVTTRTAEIQAPYLALSYCWGAGVELATALRDGNLRDFQSRIVEERLPRTHRDMFQLARDLGFRYVWIDALCIIQDNTADWEYESKRMAQVYGNATLTVIAGRAADSSEGFLENRLRPITGPCAIPFYDEEIKQKLGLSEAEMGTLSLSLPRSSGYGPVSDRGWCFQESLLSSRALVFGEEQLWFKCQQLEIHEDGSVRRPISYNIQNPYNRTYASDPDAKPTGVVKLDDREISRRWLIFWYREVLWEYTARKLSNPTDVFAAVSGLAQIAKSKIRSRYLGGLWEVDMVRGLLWQCGRLAKEPPPRRRMATLPCPRNDPGMQAQVVPMEVPSWSWAKLQSRVRIGWVGRTEIQYHESNWLVRPKYEGRWTRDTTCHATAVYIKSCELEFFAGLNG</sequence>
<dbReference type="PANTHER" id="PTHR33112">
    <property type="entry name" value="DOMAIN PROTEIN, PUTATIVE-RELATED"/>
    <property type="match status" value="1"/>
</dbReference>
<dbReference type="AlphaFoldDB" id="A0A439CR03"/>
<evidence type="ECO:0000259" key="1">
    <source>
        <dbReference type="Pfam" id="PF06985"/>
    </source>
</evidence>
<dbReference type="InterPro" id="IPR010730">
    <property type="entry name" value="HET"/>
</dbReference>
<protein>
    <recommendedName>
        <fullName evidence="1">Heterokaryon incompatibility domain-containing protein</fullName>
    </recommendedName>
</protein>
<dbReference type="PANTHER" id="PTHR33112:SF10">
    <property type="entry name" value="TOL"/>
    <property type="match status" value="1"/>
</dbReference>
<dbReference type="EMBL" id="RYZI01000543">
    <property type="protein sequence ID" value="RWA04598.1"/>
    <property type="molecule type" value="Genomic_DNA"/>
</dbReference>
<evidence type="ECO:0000313" key="3">
    <source>
        <dbReference type="Proteomes" id="UP000286045"/>
    </source>
</evidence>
<dbReference type="STRING" id="363999.A0A439CR03"/>
<proteinExistence type="predicted"/>
<organism evidence="2 3">
    <name type="scientific">Xylaria grammica</name>
    <dbReference type="NCBI Taxonomy" id="363999"/>
    <lineage>
        <taxon>Eukaryota</taxon>
        <taxon>Fungi</taxon>
        <taxon>Dikarya</taxon>
        <taxon>Ascomycota</taxon>
        <taxon>Pezizomycotina</taxon>
        <taxon>Sordariomycetes</taxon>
        <taxon>Xylariomycetidae</taxon>
        <taxon>Xylariales</taxon>
        <taxon>Xylariaceae</taxon>
        <taxon>Xylaria</taxon>
    </lineage>
</organism>
<evidence type="ECO:0000313" key="2">
    <source>
        <dbReference type="EMBL" id="RWA04598.1"/>
    </source>
</evidence>
<reference evidence="2 3" key="1">
    <citation type="submission" date="2018-12" db="EMBL/GenBank/DDBJ databases">
        <title>Draft genome sequence of Xylaria grammica IHI A82.</title>
        <authorList>
            <person name="Buettner E."/>
            <person name="Kellner H."/>
        </authorList>
    </citation>
    <scope>NUCLEOTIDE SEQUENCE [LARGE SCALE GENOMIC DNA]</scope>
    <source>
        <strain evidence="2 3">IHI A82</strain>
    </source>
</reference>
<dbReference type="Proteomes" id="UP000286045">
    <property type="component" value="Unassembled WGS sequence"/>
</dbReference>
<keyword evidence="3" id="KW-1185">Reference proteome</keyword>
<name>A0A439CR03_9PEZI</name>
<accession>A0A439CR03</accession>